<dbReference type="PANTHER" id="PTHR43821">
    <property type="entry name" value="NAD(P)H NITROREDUCTASE YDJA-RELATED"/>
    <property type="match status" value="1"/>
</dbReference>
<organism evidence="11 12">
    <name type="scientific">Lysobacter defluvii IMMIB APB-9 = DSM 18482</name>
    <dbReference type="NCBI Taxonomy" id="1385515"/>
    <lineage>
        <taxon>Bacteria</taxon>
        <taxon>Pseudomonadati</taxon>
        <taxon>Pseudomonadota</taxon>
        <taxon>Gammaproteobacteria</taxon>
        <taxon>Lysobacterales</taxon>
        <taxon>Lysobacteraceae</taxon>
        <taxon>Novilysobacter</taxon>
    </lineage>
</organism>
<evidence type="ECO:0000313" key="12">
    <source>
        <dbReference type="Proteomes" id="UP000030003"/>
    </source>
</evidence>
<dbReference type="InterPro" id="IPR000415">
    <property type="entry name" value="Nitroreductase-like"/>
</dbReference>
<accession>A0A0A0M3P9</accession>
<dbReference type="OrthoDB" id="9804207at2"/>
<dbReference type="eggNOG" id="COG0778">
    <property type="taxonomic scope" value="Bacteria"/>
</dbReference>
<dbReference type="InterPro" id="IPR026021">
    <property type="entry name" value="YdjA-like"/>
</dbReference>
<dbReference type="InterPro" id="IPR029479">
    <property type="entry name" value="Nitroreductase"/>
</dbReference>
<feature type="compositionally biased region" description="Pro residues" evidence="9">
    <location>
        <begin position="1"/>
        <end position="13"/>
    </location>
</feature>
<evidence type="ECO:0000256" key="2">
    <source>
        <dbReference type="ARBA" id="ARBA00022630"/>
    </source>
</evidence>
<evidence type="ECO:0000256" key="7">
    <source>
        <dbReference type="PIRNR" id="PIRNR000232"/>
    </source>
</evidence>
<comment type="caution">
    <text evidence="11">The sequence shown here is derived from an EMBL/GenBank/DDBJ whole genome shotgun (WGS) entry which is preliminary data.</text>
</comment>
<dbReference type="CDD" id="cd02135">
    <property type="entry name" value="YdjA-like"/>
    <property type="match status" value="1"/>
</dbReference>
<dbReference type="GO" id="GO:0016491">
    <property type="term" value="F:oxidoreductase activity"/>
    <property type="evidence" value="ECO:0007669"/>
    <property type="project" value="UniProtKB-UniRule"/>
</dbReference>
<evidence type="ECO:0000256" key="8">
    <source>
        <dbReference type="PIRSR" id="PIRSR000232-1"/>
    </source>
</evidence>
<keyword evidence="5 7" id="KW-0560">Oxidoreductase</keyword>
<evidence type="ECO:0000259" key="10">
    <source>
        <dbReference type="Pfam" id="PF00881"/>
    </source>
</evidence>
<evidence type="ECO:0000256" key="9">
    <source>
        <dbReference type="SAM" id="MobiDB-lite"/>
    </source>
</evidence>
<name>A0A0A0M3P9_9GAMM</name>
<keyword evidence="4 7" id="KW-0521">NADP</keyword>
<dbReference type="InterPro" id="IPR052530">
    <property type="entry name" value="NAD(P)H_nitroreductase"/>
</dbReference>
<protein>
    <recommendedName>
        <fullName evidence="7">Putative NAD(P)H nitroreductase</fullName>
        <ecNumber evidence="7">1.-.-.-</ecNumber>
    </recommendedName>
</protein>
<feature type="binding site" description="in other chain" evidence="8">
    <location>
        <begin position="152"/>
        <end position="154"/>
    </location>
    <ligand>
        <name>FMN</name>
        <dbReference type="ChEBI" id="CHEBI:58210"/>
        <note>ligand shared between dimeric partners</note>
    </ligand>
</feature>
<keyword evidence="2 7" id="KW-0285">Flavoprotein</keyword>
<dbReference type="AlphaFoldDB" id="A0A0A0M3P9"/>
<dbReference type="STRING" id="1385515.GCA_000423325_01846"/>
<keyword evidence="12" id="KW-1185">Reference proteome</keyword>
<evidence type="ECO:0000256" key="6">
    <source>
        <dbReference type="ARBA" id="ARBA00023027"/>
    </source>
</evidence>
<dbReference type="PANTHER" id="PTHR43821:SF1">
    <property type="entry name" value="NAD(P)H NITROREDUCTASE YDJA-RELATED"/>
    <property type="match status" value="1"/>
</dbReference>
<feature type="region of interest" description="Disordered" evidence="9">
    <location>
        <begin position="1"/>
        <end position="27"/>
    </location>
</feature>
<evidence type="ECO:0000256" key="5">
    <source>
        <dbReference type="ARBA" id="ARBA00023002"/>
    </source>
</evidence>
<proteinExistence type="inferred from homology"/>
<evidence type="ECO:0000256" key="3">
    <source>
        <dbReference type="ARBA" id="ARBA00022643"/>
    </source>
</evidence>
<comment type="similarity">
    <text evidence="1 7">Belongs to the nitroreductase family.</text>
</comment>
<gene>
    <name evidence="11" type="ORF">N791_08825</name>
</gene>
<dbReference type="Pfam" id="PF00881">
    <property type="entry name" value="Nitroreductase"/>
    <property type="match status" value="1"/>
</dbReference>
<sequence length="205" mass="22483">MSEFPPPAAPVPPRRPDPALAEGLDARRSVPAVQLQEPGPDQDTLLRLLASAVRVPDHGKRVPFRFITLEGDSRRVFGEKLAQRHREVDPDTPEALLAKDRERWLHAPVIVVVVARLGPDPKIPEQERLLTAGCTCLVLLQAAQAAGFGACWLTGWAAYDRGVADILGLSGDERVTGFIHIGTPRMVVPDRERPDPAALLTRWQP</sequence>
<evidence type="ECO:0000256" key="1">
    <source>
        <dbReference type="ARBA" id="ARBA00007118"/>
    </source>
</evidence>
<comment type="cofactor">
    <cofactor evidence="8">
        <name>FMN</name>
        <dbReference type="ChEBI" id="CHEBI:58210"/>
    </cofactor>
    <text evidence="8">Binds 1 FMN per subunit.</text>
</comment>
<dbReference type="PIRSF" id="PIRSF000232">
    <property type="entry name" value="YdjA"/>
    <property type="match status" value="1"/>
</dbReference>
<evidence type="ECO:0000256" key="4">
    <source>
        <dbReference type="ARBA" id="ARBA00022857"/>
    </source>
</evidence>
<keyword evidence="6 7" id="KW-0520">NAD</keyword>
<dbReference type="Gene3D" id="3.40.109.10">
    <property type="entry name" value="NADH Oxidase"/>
    <property type="match status" value="1"/>
</dbReference>
<feature type="binding site" description="in other chain" evidence="8">
    <location>
        <begin position="27"/>
        <end position="29"/>
    </location>
    <ligand>
        <name>FMN</name>
        <dbReference type="ChEBI" id="CHEBI:58210"/>
        <note>ligand shared between dimeric partners</note>
    </ligand>
</feature>
<dbReference type="EC" id="1.-.-.-" evidence="7"/>
<feature type="domain" description="Nitroreductase" evidence="10">
    <location>
        <begin position="36"/>
        <end position="182"/>
    </location>
</feature>
<feature type="binding site" evidence="8">
    <location>
        <position position="58"/>
    </location>
    <ligand>
        <name>FMN</name>
        <dbReference type="ChEBI" id="CHEBI:58210"/>
        <note>ligand shared between dimeric partners</note>
    </ligand>
</feature>
<dbReference type="SUPFAM" id="SSF55469">
    <property type="entry name" value="FMN-dependent nitroreductase-like"/>
    <property type="match status" value="1"/>
</dbReference>
<feature type="binding site" evidence="8">
    <location>
        <position position="54"/>
    </location>
    <ligand>
        <name>FMN</name>
        <dbReference type="ChEBI" id="CHEBI:58210"/>
        <note>ligand shared between dimeric partners</note>
    </ligand>
</feature>
<evidence type="ECO:0000313" key="11">
    <source>
        <dbReference type="EMBL" id="KGO97623.1"/>
    </source>
</evidence>
<dbReference type="EMBL" id="AVBH01000270">
    <property type="protein sequence ID" value="KGO97623.1"/>
    <property type="molecule type" value="Genomic_DNA"/>
</dbReference>
<dbReference type="Proteomes" id="UP000030003">
    <property type="component" value="Unassembled WGS sequence"/>
</dbReference>
<dbReference type="RefSeq" id="WP_081677880.1">
    <property type="nucleotide sequence ID" value="NZ_AVBH01000270.1"/>
</dbReference>
<keyword evidence="3 7" id="KW-0288">FMN</keyword>
<reference evidence="11 12" key="1">
    <citation type="submission" date="2013-08" db="EMBL/GenBank/DDBJ databases">
        <title>Genomic analysis of Lysobacter defluvii.</title>
        <authorList>
            <person name="Wang Q."/>
            <person name="Wang G."/>
        </authorList>
    </citation>
    <scope>NUCLEOTIDE SEQUENCE [LARGE SCALE GENOMIC DNA]</scope>
    <source>
        <strain evidence="11 12">IMMIB APB-9</strain>
    </source>
</reference>